<sequence length="490" mass="55164">MARQRAKIAWLREGDANTAFFHQHAAYRHQKNVIHSLRVDNAVVSDHAAMAEATFAHFEGLLGTSVARDHSLYLEFLCVTPEDLPELEVAFTEEEADFMAAFDKLYTMCGQGFQGLNQALMVLLPKRPDATALGDYRPISLIHIFAKLVAKILATRLAPRMESLVDRNQCAFIRKRCIHDNFMLVQQTARFLHREKEPRVMLKLDIARAFDSVSWGFLMEVLQRIGFGPRFRELVSLLLATASTRVLLNGEQGPLIWHRRGLRQGDPLSPSLFVLVMNSLNKVLAKVIRVQRQHKDYLDACSEGSFTSKEVEARWDLLDRIEENAEGWENNKGEESGYADKPPFKPLPPKEGNEEKEKKKKKGTKKKKKKENKEKEAMAYPRVYEVTIELSAVRDILELFGQASGLRTNFAKCSVSPIACSEEEAGAAAVHMECQLAPFPVKYLARSRCSGGEPRGSEGLPAFPRARARCVAMLSTVRKLLVAVARRGEA</sequence>
<dbReference type="Proteomes" id="UP001231189">
    <property type="component" value="Unassembled WGS sequence"/>
</dbReference>
<name>A0AAD8TEB0_LOLMU</name>
<dbReference type="EMBL" id="JAUUTY010000002">
    <property type="protein sequence ID" value="KAK1681084.1"/>
    <property type="molecule type" value="Genomic_DNA"/>
</dbReference>
<dbReference type="SUPFAM" id="SSF56672">
    <property type="entry name" value="DNA/RNA polymerases"/>
    <property type="match status" value="1"/>
</dbReference>
<dbReference type="Pfam" id="PF00078">
    <property type="entry name" value="RVT_1"/>
    <property type="match status" value="1"/>
</dbReference>
<protein>
    <recommendedName>
        <fullName evidence="2">Reverse transcriptase domain-containing protein</fullName>
    </recommendedName>
</protein>
<evidence type="ECO:0000313" key="4">
    <source>
        <dbReference type="Proteomes" id="UP001231189"/>
    </source>
</evidence>
<dbReference type="InterPro" id="IPR000477">
    <property type="entry name" value="RT_dom"/>
</dbReference>
<feature type="compositionally biased region" description="Basic and acidic residues" evidence="1">
    <location>
        <begin position="326"/>
        <end position="335"/>
    </location>
</feature>
<evidence type="ECO:0000256" key="1">
    <source>
        <dbReference type="SAM" id="MobiDB-lite"/>
    </source>
</evidence>
<dbReference type="CDD" id="cd01650">
    <property type="entry name" value="RT_nLTR_like"/>
    <property type="match status" value="1"/>
</dbReference>
<dbReference type="PANTHER" id="PTHR19446">
    <property type="entry name" value="REVERSE TRANSCRIPTASES"/>
    <property type="match status" value="1"/>
</dbReference>
<dbReference type="PROSITE" id="PS50878">
    <property type="entry name" value="RT_POL"/>
    <property type="match status" value="1"/>
</dbReference>
<evidence type="ECO:0000313" key="3">
    <source>
        <dbReference type="EMBL" id="KAK1681084.1"/>
    </source>
</evidence>
<dbReference type="InterPro" id="IPR043502">
    <property type="entry name" value="DNA/RNA_pol_sf"/>
</dbReference>
<organism evidence="3 4">
    <name type="scientific">Lolium multiflorum</name>
    <name type="common">Italian ryegrass</name>
    <name type="synonym">Lolium perenne subsp. multiflorum</name>
    <dbReference type="NCBI Taxonomy" id="4521"/>
    <lineage>
        <taxon>Eukaryota</taxon>
        <taxon>Viridiplantae</taxon>
        <taxon>Streptophyta</taxon>
        <taxon>Embryophyta</taxon>
        <taxon>Tracheophyta</taxon>
        <taxon>Spermatophyta</taxon>
        <taxon>Magnoliopsida</taxon>
        <taxon>Liliopsida</taxon>
        <taxon>Poales</taxon>
        <taxon>Poaceae</taxon>
        <taxon>BOP clade</taxon>
        <taxon>Pooideae</taxon>
        <taxon>Poodae</taxon>
        <taxon>Poeae</taxon>
        <taxon>Poeae Chloroplast Group 2 (Poeae type)</taxon>
        <taxon>Loliodinae</taxon>
        <taxon>Loliinae</taxon>
        <taxon>Lolium</taxon>
    </lineage>
</organism>
<feature type="domain" description="Reverse transcriptase" evidence="2">
    <location>
        <begin position="105"/>
        <end position="355"/>
    </location>
</feature>
<accession>A0AAD8TEB0</accession>
<evidence type="ECO:0000259" key="2">
    <source>
        <dbReference type="PROSITE" id="PS50878"/>
    </source>
</evidence>
<dbReference type="AlphaFoldDB" id="A0AAD8TEB0"/>
<proteinExistence type="predicted"/>
<gene>
    <name evidence="3" type="ORF">QYE76_041932</name>
</gene>
<reference evidence="3" key="1">
    <citation type="submission" date="2023-07" db="EMBL/GenBank/DDBJ databases">
        <title>A chromosome-level genome assembly of Lolium multiflorum.</title>
        <authorList>
            <person name="Chen Y."/>
            <person name="Copetti D."/>
            <person name="Kolliker R."/>
            <person name="Studer B."/>
        </authorList>
    </citation>
    <scope>NUCLEOTIDE SEQUENCE</scope>
    <source>
        <strain evidence="3">02402/16</strain>
        <tissue evidence="3">Leaf</tissue>
    </source>
</reference>
<keyword evidence="4" id="KW-1185">Reference proteome</keyword>
<comment type="caution">
    <text evidence="3">The sequence shown here is derived from an EMBL/GenBank/DDBJ whole genome shotgun (WGS) entry which is preliminary data.</text>
</comment>
<feature type="region of interest" description="Disordered" evidence="1">
    <location>
        <begin position="326"/>
        <end position="374"/>
    </location>
</feature>
<feature type="compositionally biased region" description="Basic residues" evidence="1">
    <location>
        <begin position="358"/>
        <end position="370"/>
    </location>
</feature>